<evidence type="ECO:0000313" key="2">
    <source>
        <dbReference type="EMBL" id="MBA5729148.1"/>
    </source>
</evidence>
<protein>
    <submittedName>
        <fullName evidence="2">Uroporphyrinogen decarboxylase</fullName>
    </submittedName>
</protein>
<reference evidence="2 3" key="1">
    <citation type="submission" date="2020-06" db="EMBL/GenBank/DDBJ databases">
        <title>Reclassification of Facklamia ignava, Facklamia soureckii and Facklami tabacinasalis as Falseniella iganva gen. nov., comb. nov., Hutsoniella ignava gen. nov., comb. nov., and Ruoffia tabacinasalis gen. nov., comb. nov and description of Ruoffia haltotolerans sp. nov., isolated from hypersaline Inland Sea of Qatar.</title>
        <authorList>
            <person name="Fotedar R."/>
            <person name="Sankaranarayanan K."/>
            <person name="Lawson P."/>
            <person name="Caldwell M."/>
            <person name="Zeyara A."/>
            <person name="Al Malki A."/>
            <person name="Ali M."/>
        </authorList>
    </citation>
    <scope>NUCLEOTIDE SEQUENCE [LARGE SCALE GENOMIC DNA]</scope>
    <source>
        <strain evidence="2 3">INB8</strain>
    </source>
</reference>
<dbReference type="GO" id="GO:0006779">
    <property type="term" value="P:porphyrin-containing compound biosynthetic process"/>
    <property type="evidence" value="ECO:0007669"/>
    <property type="project" value="InterPro"/>
</dbReference>
<dbReference type="SUPFAM" id="SSF51726">
    <property type="entry name" value="UROD/MetE-like"/>
    <property type="match status" value="1"/>
</dbReference>
<dbReference type="Proteomes" id="UP000571018">
    <property type="component" value="Unassembled WGS sequence"/>
</dbReference>
<dbReference type="EMBL" id="JACAOA010000010">
    <property type="protein sequence ID" value="MBA5729148.1"/>
    <property type="molecule type" value="Genomic_DNA"/>
</dbReference>
<dbReference type="InterPro" id="IPR052024">
    <property type="entry name" value="Methanogen_methyltrans"/>
</dbReference>
<dbReference type="InterPro" id="IPR000257">
    <property type="entry name" value="Uroporphyrinogen_deCOase"/>
</dbReference>
<dbReference type="InterPro" id="IPR038071">
    <property type="entry name" value="UROD/MetE-like_sf"/>
</dbReference>
<evidence type="ECO:0000313" key="3">
    <source>
        <dbReference type="Proteomes" id="UP000571018"/>
    </source>
</evidence>
<dbReference type="Gene3D" id="3.20.20.210">
    <property type="match status" value="1"/>
</dbReference>
<dbReference type="AlphaFoldDB" id="A0A839A5W0"/>
<dbReference type="Pfam" id="PF01208">
    <property type="entry name" value="URO-D"/>
    <property type="match status" value="1"/>
</dbReference>
<organism evidence="2 3">
    <name type="scientific">Ruoffia halotolerans</name>
    <dbReference type="NCBI Taxonomy" id="2748684"/>
    <lineage>
        <taxon>Bacteria</taxon>
        <taxon>Bacillati</taxon>
        <taxon>Bacillota</taxon>
        <taxon>Bacilli</taxon>
        <taxon>Lactobacillales</taxon>
        <taxon>Aerococcaceae</taxon>
        <taxon>Ruoffia</taxon>
    </lineage>
</organism>
<comment type="caution">
    <text evidence="2">The sequence shown here is derived from an EMBL/GenBank/DDBJ whole genome shotgun (WGS) entry which is preliminary data.</text>
</comment>
<accession>A0A839A5W0</accession>
<proteinExistence type="predicted"/>
<feature type="domain" description="Uroporphyrinogen decarboxylase (URO-D)" evidence="1">
    <location>
        <begin position="26"/>
        <end position="320"/>
    </location>
</feature>
<dbReference type="RefSeq" id="WP_218930852.1">
    <property type="nucleotide sequence ID" value="NZ_JACAOA010000010.1"/>
</dbReference>
<sequence length="333" mass="37600">MNKFDRIKLAMSGEKQSSIPFSFWTHLPEIDRSPKEVAQATYDLFKQYDLDFIKTMNNGMYAVEDYNTEIDFSEVAKGGVAKVVKTPINAYEDWSNLPLLELETASALQRELDHLEHLLKLVDGEAPVIVTVFSPLTTADKLAKGQLINHLKQDEHGSIHQALDKIAKSTAALAHKAIELGAAGVYFASQMSSYDKVSEEIYAEYGVPYDLQVLEGARDGWFNAIHAHGDDIMFGLVKDYPVQVFNWHVWESLPELKEGIDYTNKCVMGGIARMDITQNNRNPLRHQIYRSITESGGKHLILTPGCGIRHPFEEDTIRYLKKVKIETEALLNK</sequence>
<gene>
    <name evidence="2" type="ORF">HW423_05045</name>
</gene>
<dbReference type="GO" id="GO:0004853">
    <property type="term" value="F:uroporphyrinogen decarboxylase activity"/>
    <property type="evidence" value="ECO:0007669"/>
    <property type="project" value="InterPro"/>
</dbReference>
<evidence type="ECO:0000259" key="1">
    <source>
        <dbReference type="Pfam" id="PF01208"/>
    </source>
</evidence>
<dbReference type="PANTHER" id="PTHR47099">
    <property type="entry name" value="METHYLCOBAMIDE:COM METHYLTRANSFERASE MTBA"/>
    <property type="match status" value="1"/>
</dbReference>
<keyword evidence="3" id="KW-1185">Reference proteome</keyword>
<name>A0A839A5W0_9LACT</name>
<dbReference type="PANTHER" id="PTHR47099:SF1">
    <property type="entry name" value="METHYLCOBAMIDE:COM METHYLTRANSFERASE MTBA"/>
    <property type="match status" value="1"/>
</dbReference>